<dbReference type="AlphaFoldDB" id="A0A1F6N9E8"/>
<dbReference type="PROSITE" id="PS01091">
    <property type="entry name" value="TATD_3"/>
    <property type="match status" value="1"/>
</dbReference>
<evidence type="ECO:0000256" key="3">
    <source>
        <dbReference type="PIRSR" id="PIRSR005902-1"/>
    </source>
</evidence>
<dbReference type="InterPro" id="IPR032466">
    <property type="entry name" value="Metal_Hydrolase"/>
</dbReference>
<keyword evidence="2" id="KW-0378">Hydrolase</keyword>
<dbReference type="NCBIfam" id="TIGR00010">
    <property type="entry name" value="YchF/TatD family DNA exonuclease"/>
    <property type="match status" value="1"/>
</dbReference>
<dbReference type="InterPro" id="IPR018228">
    <property type="entry name" value="DNase_TatD-rel_CS"/>
</dbReference>
<dbReference type="Proteomes" id="UP000178726">
    <property type="component" value="Unassembled WGS sequence"/>
</dbReference>
<keyword evidence="1 3" id="KW-0479">Metal-binding</keyword>
<evidence type="ECO:0008006" key="6">
    <source>
        <dbReference type="Google" id="ProtNLM"/>
    </source>
</evidence>
<dbReference type="InterPro" id="IPR015991">
    <property type="entry name" value="TatD/YcfH-like"/>
</dbReference>
<feature type="binding site" evidence="3">
    <location>
        <position position="230"/>
    </location>
    <ligand>
        <name>a divalent metal cation</name>
        <dbReference type="ChEBI" id="CHEBI:60240"/>
        <label>1</label>
    </ligand>
</feature>
<evidence type="ECO:0000256" key="2">
    <source>
        <dbReference type="ARBA" id="ARBA00022801"/>
    </source>
</evidence>
<proteinExistence type="predicted"/>
<dbReference type="STRING" id="1798689.A3I29_00950"/>
<evidence type="ECO:0000313" key="4">
    <source>
        <dbReference type="EMBL" id="OGH80398.1"/>
    </source>
</evidence>
<dbReference type="SUPFAM" id="SSF51556">
    <property type="entry name" value="Metallo-dependent hydrolases"/>
    <property type="match status" value="1"/>
</dbReference>
<reference evidence="4 5" key="1">
    <citation type="journal article" date="2016" name="Nat. Commun.">
        <title>Thousands of microbial genomes shed light on interconnected biogeochemical processes in an aquifer system.</title>
        <authorList>
            <person name="Anantharaman K."/>
            <person name="Brown C.T."/>
            <person name="Hug L.A."/>
            <person name="Sharon I."/>
            <person name="Castelle C.J."/>
            <person name="Probst A.J."/>
            <person name="Thomas B.C."/>
            <person name="Singh A."/>
            <person name="Wilkins M.J."/>
            <person name="Karaoz U."/>
            <person name="Brodie E.L."/>
            <person name="Williams K.H."/>
            <person name="Hubbard S.S."/>
            <person name="Banfield J.F."/>
        </authorList>
    </citation>
    <scope>NUCLEOTIDE SEQUENCE [LARGE SCALE GENOMIC DNA]</scope>
</reference>
<dbReference type="CDD" id="cd01310">
    <property type="entry name" value="TatD_DNAse"/>
    <property type="match status" value="1"/>
</dbReference>
<accession>A0A1F6N9E8</accession>
<evidence type="ECO:0000256" key="1">
    <source>
        <dbReference type="ARBA" id="ARBA00022723"/>
    </source>
</evidence>
<comment type="caution">
    <text evidence="4">The sequence shown here is derived from an EMBL/GenBank/DDBJ whole genome shotgun (WGS) entry which is preliminary data.</text>
</comment>
<dbReference type="GO" id="GO:0004536">
    <property type="term" value="F:DNA nuclease activity"/>
    <property type="evidence" value="ECO:0007669"/>
    <property type="project" value="InterPro"/>
</dbReference>
<gene>
    <name evidence="4" type="ORF">A3I29_00950</name>
</gene>
<feature type="binding site" evidence="3">
    <location>
        <position position="6"/>
    </location>
    <ligand>
        <name>a divalent metal cation</name>
        <dbReference type="ChEBI" id="CHEBI:60240"/>
        <label>1</label>
    </ligand>
</feature>
<name>A0A1F6N9E8_9BACT</name>
<feature type="binding site" evidence="3">
    <location>
        <position position="8"/>
    </location>
    <ligand>
        <name>a divalent metal cation</name>
        <dbReference type="ChEBI" id="CHEBI:60240"/>
        <label>1</label>
    </ligand>
</feature>
<dbReference type="GO" id="GO:0016788">
    <property type="term" value="F:hydrolase activity, acting on ester bonds"/>
    <property type="evidence" value="ECO:0007669"/>
    <property type="project" value="InterPro"/>
</dbReference>
<organism evidence="4 5">
    <name type="scientific">Candidatus Magasanikbacteria bacterium RIFCSPLOWO2_02_FULL_44_11</name>
    <dbReference type="NCBI Taxonomy" id="1798689"/>
    <lineage>
        <taxon>Bacteria</taxon>
        <taxon>Candidatus Magasanikiibacteriota</taxon>
    </lineage>
</organism>
<feature type="binding site" evidence="3">
    <location>
        <position position="146"/>
    </location>
    <ligand>
        <name>a divalent metal cation</name>
        <dbReference type="ChEBI" id="CHEBI:60240"/>
        <label>2</label>
    </ligand>
</feature>
<dbReference type="GO" id="GO:0046872">
    <property type="term" value="F:metal ion binding"/>
    <property type="evidence" value="ECO:0007669"/>
    <property type="project" value="UniProtKB-KW"/>
</dbReference>
<dbReference type="Pfam" id="PF01026">
    <property type="entry name" value="TatD_DNase"/>
    <property type="match status" value="1"/>
</dbReference>
<dbReference type="Gene3D" id="3.20.20.140">
    <property type="entry name" value="Metal-dependent hydrolases"/>
    <property type="match status" value="1"/>
</dbReference>
<dbReference type="PANTHER" id="PTHR46124">
    <property type="entry name" value="D-AMINOACYL-TRNA DEACYLASE"/>
    <property type="match status" value="1"/>
</dbReference>
<sequence length="284" mass="32646">MMVDTHAHAHFRAYKDDMDDVIKRSLDKDVIINLVGTQKDTSKYGVEVAEKYHDCYASIGLHPEHLFSKYVDEAESSFVSREEDFDYNYYEKLARHPKVIAIGECGLDLYRIPEGLTVEKMLPKQQAVFQKHIDLALAEDLPMVIHCREAHPYLIAQLRENINKNARLRGTIHCYTSNWTNAEQYLAMGFYIGFTGVVTFPHLKKAPQAQEDLLEVVRRLPEDRILLETDCPYLSPNPYRGQRGEPWMVEATAAKIAELRDSTPSHIMDVTSKNALRLFTKMKA</sequence>
<dbReference type="PANTHER" id="PTHR46124:SF2">
    <property type="entry name" value="D-AMINOACYL-TRNA DEACYLASE"/>
    <property type="match status" value="1"/>
</dbReference>
<dbReference type="FunFam" id="3.20.20.140:FF:000005">
    <property type="entry name" value="TatD family hydrolase"/>
    <property type="match status" value="1"/>
</dbReference>
<dbReference type="EMBL" id="MFQK01000050">
    <property type="protein sequence ID" value="OGH80398.1"/>
    <property type="molecule type" value="Genomic_DNA"/>
</dbReference>
<evidence type="ECO:0000313" key="5">
    <source>
        <dbReference type="Proteomes" id="UP000178726"/>
    </source>
</evidence>
<feature type="binding site" evidence="3">
    <location>
        <position position="173"/>
    </location>
    <ligand>
        <name>a divalent metal cation</name>
        <dbReference type="ChEBI" id="CHEBI:60240"/>
        <label>2</label>
    </ligand>
</feature>
<protein>
    <recommendedName>
        <fullName evidence="6">Hydrolase TatD</fullName>
    </recommendedName>
</protein>
<dbReference type="InterPro" id="IPR001130">
    <property type="entry name" value="TatD-like"/>
</dbReference>
<dbReference type="PIRSF" id="PIRSF005902">
    <property type="entry name" value="DNase_TatD"/>
    <property type="match status" value="1"/>
</dbReference>
<feature type="binding site" evidence="3">
    <location>
        <position position="104"/>
    </location>
    <ligand>
        <name>a divalent metal cation</name>
        <dbReference type="ChEBI" id="CHEBI:60240"/>
        <label>1</label>
    </ligand>
</feature>
<dbReference type="GO" id="GO:0005829">
    <property type="term" value="C:cytosol"/>
    <property type="evidence" value="ECO:0007669"/>
    <property type="project" value="TreeGrafter"/>
</dbReference>